<feature type="transmembrane region" description="Helical" evidence="1">
    <location>
        <begin position="87"/>
        <end position="107"/>
    </location>
</feature>
<gene>
    <name evidence="2" type="ORF">ET33_08025</name>
</gene>
<dbReference type="eggNOG" id="ENOG5032IRC">
    <property type="taxonomic scope" value="Bacteria"/>
</dbReference>
<keyword evidence="1" id="KW-1133">Transmembrane helix</keyword>
<accession>A0A081P1U7</accession>
<feature type="transmembrane region" description="Helical" evidence="1">
    <location>
        <begin position="56"/>
        <end position="75"/>
    </location>
</feature>
<comment type="caution">
    <text evidence="2">The sequence shown here is derived from an EMBL/GenBank/DDBJ whole genome shotgun (WGS) entry which is preliminary data.</text>
</comment>
<evidence type="ECO:0000313" key="3">
    <source>
        <dbReference type="Proteomes" id="UP000028123"/>
    </source>
</evidence>
<dbReference type="Proteomes" id="UP000028123">
    <property type="component" value="Unassembled WGS sequence"/>
</dbReference>
<evidence type="ECO:0000313" key="2">
    <source>
        <dbReference type="EMBL" id="KEQ24670.1"/>
    </source>
</evidence>
<dbReference type="OrthoDB" id="2652065at2"/>
<protein>
    <recommendedName>
        <fullName evidence="4">DUF1453 domain-containing protein</fullName>
    </recommendedName>
</protein>
<dbReference type="EMBL" id="JNVM01000015">
    <property type="protein sequence ID" value="KEQ24670.1"/>
    <property type="molecule type" value="Genomic_DNA"/>
</dbReference>
<evidence type="ECO:0000256" key="1">
    <source>
        <dbReference type="SAM" id="Phobius"/>
    </source>
</evidence>
<sequence>MTDGLILLVLLIWIALRQLRERPVKIATLWIVPALMVYVSLRLIGQDFTLTPYAPLVMTAGAAVGAVVGIARGALTKFRIHAATGEVVMKGSVAGIAIWFVLLGVRWMSRHFGDGAELISGALLMVGLGSVVFRRLWIYRAYRKLKG</sequence>
<name>A0A081P1U7_9BACL</name>
<evidence type="ECO:0008006" key="4">
    <source>
        <dbReference type="Google" id="ProtNLM"/>
    </source>
</evidence>
<reference evidence="2 3" key="1">
    <citation type="submission" date="2014-06" db="EMBL/GenBank/DDBJ databases">
        <title>Draft genome sequence of Paenibacillus sp. MSt1.</title>
        <authorList>
            <person name="Aw Y.K."/>
            <person name="Ong K.S."/>
            <person name="Gan H.M."/>
            <person name="Lee S.M."/>
        </authorList>
    </citation>
    <scope>NUCLEOTIDE SEQUENCE [LARGE SCALE GENOMIC DNA]</scope>
    <source>
        <strain evidence="2 3">MSt1</strain>
    </source>
</reference>
<keyword evidence="1" id="KW-0812">Transmembrane</keyword>
<proteinExistence type="predicted"/>
<keyword evidence="1" id="KW-0472">Membrane</keyword>
<keyword evidence="3" id="KW-1185">Reference proteome</keyword>
<dbReference type="AlphaFoldDB" id="A0A081P1U7"/>
<organism evidence="2 3">
    <name type="scientific">Paenibacillus tyrfis</name>
    <dbReference type="NCBI Taxonomy" id="1501230"/>
    <lineage>
        <taxon>Bacteria</taxon>
        <taxon>Bacillati</taxon>
        <taxon>Bacillota</taxon>
        <taxon>Bacilli</taxon>
        <taxon>Bacillales</taxon>
        <taxon>Paenibacillaceae</taxon>
        <taxon>Paenibacillus</taxon>
    </lineage>
</organism>
<dbReference type="RefSeq" id="WP_036685050.1">
    <property type="nucleotide sequence ID" value="NZ_JNVM01000015.1"/>
</dbReference>
<feature type="transmembrane region" description="Helical" evidence="1">
    <location>
        <begin position="119"/>
        <end position="137"/>
    </location>
</feature>
<feature type="transmembrane region" description="Helical" evidence="1">
    <location>
        <begin position="26"/>
        <end position="44"/>
    </location>
</feature>